<dbReference type="KEGG" id="sde:Sde_0397"/>
<evidence type="ECO:0000313" key="2">
    <source>
        <dbReference type="EMBL" id="ABD79661.1"/>
    </source>
</evidence>
<organism evidence="2 3">
    <name type="scientific">Saccharophagus degradans (strain 2-40 / ATCC 43961 / DSM 17024)</name>
    <dbReference type="NCBI Taxonomy" id="203122"/>
    <lineage>
        <taxon>Bacteria</taxon>
        <taxon>Pseudomonadati</taxon>
        <taxon>Pseudomonadota</taxon>
        <taxon>Gammaproteobacteria</taxon>
        <taxon>Cellvibrionales</taxon>
        <taxon>Cellvibrionaceae</taxon>
        <taxon>Saccharophagus</taxon>
    </lineage>
</organism>
<evidence type="ECO:0000313" key="3">
    <source>
        <dbReference type="Proteomes" id="UP000001947"/>
    </source>
</evidence>
<proteinExistence type="predicted"/>
<feature type="domain" description="N-acetyltransferase" evidence="1">
    <location>
        <begin position="44"/>
        <end position="201"/>
    </location>
</feature>
<dbReference type="SUPFAM" id="SSF55729">
    <property type="entry name" value="Acyl-CoA N-acyltransferases (Nat)"/>
    <property type="match status" value="1"/>
</dbReference>
<dbReference type="EMBL" id="CP000282">
    <property type="protein sequence ID" value="ABD79661.1"/>
    <property type="molecule type" value="Genomic_DNA"/>
</dbReference>
<dbReference type="PANTHER" id="PTHR43441">
    <property type="entry name" value="RIBOSOMAL-PROTEIN-SERINE ACETYLTRANSFERASE"/>
    <property type="match status" value="1"/>
</dbReference>
<reference evidence="2 3" key="1">
    <citation type="journal article" date="2008" name="PLoS Genet.">
        <title>Complete genome sequence of the complex carbohydrate-degrading marine bacterium, Saccharophagus degradans strain 2-40 T.</title>
        <authorList>
            <person name="Weiner R.M."/>
            <person name="Taylor L.E.II."/>
            <person name="Henrissat B."/>
            <person name="Hauser L."/>
            <person name="Land M."/>
            <person name="Coutinho P.M."/>
            <person name="Rancurel C."/>
            <person name="Saunders E.H."/>
            <person name="Longmire A.G."/>
            <person name="Zhang H."/>
            <person name="Bayer E.A."/>
            <person name="Gilbert H.J."/>
            <person name="Larimer F."/>
            <person name="Zhulin I.B."/>
            <person name="Ekborg N.A."/>
            <person name="Lamed R."/>
            <person name="Richardson P.M."/>
            <person name="Borovok I."/>
            <person name="Hutcheson S."/>
        </authorList>
    </citation>
    <scope>NUCLEOTIDE SEQUENCE [LARGE SCALE GENOMIC DNA]</scope>
    <source>
        <strain evidence="3">2-40 / ATCC 43961 / DSM 17024</strain>
    </source>
</reference>
<dbReference type="GO" id="GO:0008999">
    <property type="term" value="F:protein-N-terminal-alanine acetyltransferase activity"/>
    <property type="evidence" value="ECO:0007669"/>
    <property type="project" value="TreeGrafter"/>
</dbReference>
<protein>
    <submittedName>
        <fullName evidence="2">GCN5-related N-acetyltransferase</fullName>
    </submittedName>
</protein>
<dbReference type="PANTHER" id="PTHR43441:SF2">
    <property type="entry name" value="FAMILY ACETYLTRANSFERASE, PUTATIVE (AFU_ORTHOLOGUE AFUA_7G00850)-RELATED"/>
    <property type="match status" value="1"/>
</dbReference>
<evidence type="ECO:0000259" key="1">
    <source>
        <dbReference type="PROSITE" id="PS51186"/>
    </source>
</evidence>
<gene>
    <name evidence="2" type="ordered locus">Sde_0397</name>
</gene>
<dbReference type="GO" id="GO:0005737">
    <property type="term" value="C:cytoplasm"/>
    <property type="evidence" value="ECO:0007669"/>
    <property type="project" value="TreeGrafter"/>
</dbReference>
<dbReference type="eggNOG" id="COG1670">
    <property type="taxonomic scope" value="Bacteria"/>
</dbReference>
<dbReference type="Proteomes" id="UP000001947">
    <property type="component" value="Chromosome"/>
</dbReference>
<dbReference type="InterPro" id="IPR051908">
    <property type="entry name" value="Ribosomal_N-acetyltransferase"/>
</dbReference>
<dbReference type="FunFam" id="3.40.630.30:FF:000047">
    <property type="entry name" value="Acetyltransferase, GNAT family"/>
    <property type="match status" value="1"/>
</dbReference>
<dbReference type="RefSeq" id="WP_011466885.1">
    <property type="nucleotide sequence ID" value="NC_007912.1"/>
</dbReference>
<dbReference type="GO" id="GO:1990189">
    <property type="term" value="F:protein N-terminal-serine acetyltransferase activity"/>
    <property type="evidence" value="ECO:0007669"/>
    <property type="project" value="TreeGrafter"/>
</dbReference>
<accession>Q21NR8</accession>
<name>Q21NR8_SACD2</name>
<sequence length="244" mass="27583">MNMEEDLALLYAEPNALGQALGKAVPDWQGAGNISAATLEGRFTRVVPLNPRKHAQALFEANQQSPDQRMWTYLPYGPFDDFEAYDCWLQMAATTTDPRFLCIEHKASGAPLGVLAYAAIDEARGSVELAHLAFSPALQQTVQATEAVYLMLEHAFALGYRRCEWKCHAHNAPSRNAALRFGFTYEGLFRNHLVVKGRNRDTCWFSITDDEWRELLPRYRAWLDESNINALGIQSLSLREFLVN</sequence>
<dbReference type="STRING" id="203122.Sde_0397"/>
<dbReference type="Pfam" id="PF13302">
    <property type="entry name" value="Acetyltransf_3"/>
    <property type="match status" value="1"/>
</dbReference>
<dbReference type="InterPro" id="IPR016181">
    <property type="entry name" value="Acyl_CoA_acyltransferase"/>
</dbReference>
<dbReference type="InterPro" id="IPR000182">
    <property type="entry name" value="GNAT_dom"/>
</dbReference>
<dbReference type="HOGENOM" id="CLU_013985_1_2_6"/>
<keyword evidence="2" id="KW-0808">Transferase</keyword>
<keyword evidence="3" id="KW-1185">Reference proteome</keyword>
<dbReference type="PROSITE" id="PS51186">
    <property type="entry name" value="GNAT"/>
    <property type="match status" value="1"/>
</dbReference>
<dbReference type="Gene3D" id="3.40.630.30">
    <property type="match status" value="1"/>
</dbReference>
<dbReference type="AlphaFoldDB" id="Q21NR8"/>
<dbReference type="OrthoDB" id="5295305at2"/>
<dbReference type="GeneID" id="98612096"/>